<dbReference type="PANTHER" id="PTHR43284">
    <property type="entry name" value="ASPARAGINE SYNTHETASE (GLUTAMINE-HYDROLYZING)"/>
    <property type="match status" value="1"/>
</dbReference>
<dbReference type="InterPro" id="IPR014729">
    <property type="entry name" value="Rossmann-like_a/b/a_fold"/>
</dbReference>
<dbReference type="InterPro" id="IPR051786">
    <property type="entry name" value="ASN_synthetase/amidase"/>
</dbReference>
<comment type="similarity">
    <text evidence="1">Belongs to the asparagine synthetase family.</text>
</comment>
<reference evidence="5 6" key="1">
    <citation type="submission" date="2016-06" db="EMBL/GenBank/DDBJ databases">
        <authorList>
            <person name="Kjaerup R.B."/>
            <person name="Dalgaard T.S."/>
            <person name="Juul-Madsen H.R."/>
        </authorList>
    </citation>
    <scope>NUCLEOTIDE SEQUENCE [LARGE SCALE GENOMIC DNA]</scope>
    <source>
        <strain evidence="5 6">Pb300</strain>
    </source>
</reference>
<dbReference type="VEuPathDB" id="FungiDB:PABG_03385"/>
<keyword evidence="3" id="KW-0067">ATP-binding</keyword>
<dbReference type="SUPFAM" id="SSF56235">
    <property type="entry name" value="N-terminal nucleophile aminohydrolases (Ntn hydrolases)"/>
    <property type="match status" value="1"/>
</dbReference>
<protein>
    <submittedName>
        <fullName evidence="5">Asparagine synthase (Glutamine-hydrolyzing)</fullName>
    </submittedName>
</protein>
<dbReference type="Pfam" id="PF13537">
    <property type="entry name" value="GATase_7"/>
    <property type="match status" value="1"/>
</dbReference>
<keyword evidence="2" id="KW-0547">Nucleotide-binding</keyword>
<dbReference type="Gene3D" id="3.60.20.10">
    <property type="entry name" value="Glutamine Phosphoribosylpyrophosphate, subunit 1, domain 1"/>
    <property type="match status" value="1"/>
</dbReference>
<dbReference type="InterPro" id="IPR001962">
    <property type="entry name" value="Asn_synthase"/>
</dbReference>
<dbReference type="Gene3D" id="3.40.50.620">
    <property type="entry name" value="HUPs"/>
    <property type="match status" value="2"/>
</dbReference>
<dbReference type="PROSITE" id="PS51278">
    <property type="entry name" value="GATASE_TYPE_2"/>
    <property type="match status" value="1"/>
</dbReference>
<evidence type="ECO:0000256" key="2">
    <source>
        <dbReference type="ARBA" id="ARBA00022741"/>
    </source>
</evidence>
<dbReference type="GO" id="GO:0005524">
    <property type="term" value="F:ATP binding"/>
    <property type="evidence" value="ECO:0007669"/>
    <property type="project" value="UniProtKB-KW"/>
</dbReference>
<dbReference type="OrthoDB" id="409189at2759"/>
<name>A0A1D2JH35_PARBR</name>
<evidence type="ECO:0000256" key="1">
    <source>
        <dbReference type="ARBA" id="ARBA00005752"/>
    </source>
</evidence>
<proteinExistence type="inferred from homology"/>
<dbReference type="SUPFAM" id="SSF52402">
    <property type="entry name" value="Adenine nucleotide alpha hydrolases-like"/>
    <property type="match status" value="1"/>
</dbReference>
<dbReference type="CDD" id="cd00712">
    <property type="entry name" value="AsnB"/>
    <property type="match status" value="1"/>
</dbReference>
<sequence length="709" mass="79009">MCGITASIALPMVCLNGTPTDYVENPDDPSLVDKLRASIEKINYRGPDESGIWVNSDGSVGLGHCRLSINDLSPSGSQPLSSDDGQIHAVVNGELYDYDRLRVLCSVVHGYEFHGESDSELVLALYKIYGAPKFLKHLRGEFAFVLYDGREGHNKVIAVRDRFGIKPLFWTIVGNRILLAAEAKAFLPLGWKPEWDIGSIIECGWMADDRTLFKGVSKLRPGHLMEISEKGIEIQKYWDAEYADKTKVDPRTIDEMIIGVRERLVESIRLRLRADVPVGVYLSGGIDSSAVAGIVTQLARKYHVKIGNQKATRVACFSVQFPEKSGFNESNIADRTAKWLGVEAIKMNVDEATLAKHFADASYHCEHDNHDLNYVAKFALSTLPQENGVKVVLTGEGSDEIFAGYPYFPQDYLLEPDLSQPDSPLVPSSELREDLQKDAVAGLRNLFRIVGAGQYGSDEDEQFLADANGTTISNALKFSQPPAEIFASWMHETNMVFDSRAALMASQSPEVLAKIRSSWHPLHTSLYLWSKSSLPNVLLSSLGDRTEMAHSVEGRTPFLDHHLVEYVNGLPPSVKIAYAPEALNGQDQGPLWKLAGRALQAMTEKWILREAVRPYITDELYQRKKFPFLAPSRWPEQGPLHLMFEKLLTREAVESLGFVDYDVVQEMLGRAFGANEDSKAFRTVLCVGSWVILGQRLGVKKAEKADYIR</sequence>
<dbReference type="EMBL" id="LZYO01000099">
    <property type="protein sequence ID" value="ODH34876.1"/>
    <property type="molecule type" value="Genomic_DNA"/>
</dbReference>
<dbReference type="InterPro" id="IPR029055">
    <property type="entry name" value="Ntn_hydrolases_N"/>
</dbReference>
<evidence type="ECO:0000256" key="4">
    <source>
        <dbReference type="ARBA" id="ARBA00022962"/>
    </source>
</evidence>
<evidence type="ECO:0000313" key="6">
    <source>
        <dbReference type="Proteomes" id="UP000242814"/>
    </source>
</evidence>
<dbReference type="InterPro" id="IPR006426">
    <property type="entry name" value="Asn_synth_AEB"/>
</dbReference>
<evidence type="ECO:0000313" key="5">
    <source>
        <dbReference type="EMBL" id="ODH34876.1"/>
    </source>
</evidence>
<dbReference type="Proteomes" id="UP000242814">
    <property type="component" value="Unassembled WGS sequence"/>
</dbReference>
<dbReference type="InterPro" id="IPR033738">
    <property type="entry name" value="AsnB_N"/>
</dbReference>
<dbReference type="GO" id="GO:0006529">
    <property type="term" value="P:asparagine biosynthetic process"/>
    <property type="evidence" value="ECO:0007669"/>
    <property type="project" value="InterPro"/>
</dbReference>
<accession>A0A1D2JH35</accession>
<dbReference type="PIRSF" id="PIRSF001589">
    <property type="entry name" value="Asn_synthetase_glu-h"/>
    <property type="match status" value="1"/>
</dbReference>
<comment type="caution">
    <text evidence="5">The sequence shown here is derived from an EMBL/GenBank/DDBJ whole genome shotgun (WGS) entry which is preliminary data.</text>
</comment>
<organism evidence="5 6">
    <name type="scientific">Paracoccidioides brasiliensis</name>
    <dbReference type="NCBI Taxonomy" id="121759"/>
    <lineage>
        <taxon>Eukaryota</taxon>
        <taxon>Fungi</taxon>
        <taxon>Dikarya</taxon>
        <taxon>Ascomycota</taxon>
        <taxon>Pezizomycotina</taxon>
        <taxon>Eurotiomycetes</taxon>
        <taxon>Eurotiomycetidae</taxon>
        <taxon>Onygenales</taxon>
        <taxon>Ajellomycetaceae</taxon>
        <taxon>Paracoccidioides</taxon>
    </lineage>
</organism>
<dbReference type="InterPro" id="IPR017932">
    <property type="entry name" value="GATase_2_dom"/>
</dbReference>
<dbReference type="PANTHER" id="PTHR43284:SF1">
    <property type="entry name" value="ASPARAGINE SYNTHETASE"/>
    <property type="match status" value="1"/>
</dbReference>
<dbReference type="GO" id="GO:0005829">
    <property type="term" value="C:cytosol"/>
    <property type="evidence" value="ECO:0007669"/>
    <property type="project" value="TreeGrafter"/>
</dbReference>
<evidence type="ECO:0000256" key="3">
    <source>
        <dbReference type="ARBA" id="ARBA00022840"/>
    </source>
</evidence>
<dbReference type="GO" id="GO:0004066">
    <property type="term" value="F:asparagine synthase (glutamine-hydrolyzing) activity"/>
    <property type="evidence" value="ECO:0007669"/>
    <property type="project" value="InterPro"/>
</dbReference>
<dbReference type="AlphaFoldDB" id="A0A1D2JH35"/>
<dbReference type="VEuPathDB" id="FungiDB:PADG_01952"/>
<dbReference type="Pfam" id="PF00733">
    <property type="entry name" value="Asn_synthase"/>
    <property type="match status" value="1"/>
</dbReference>
<gene>
    <name evidence="5" type="ORF">ACO22_03034</name>
</gene>
<keyword evidence="4" id="KW-0315">Glutamine amidotransferase</keyword>
<dbReference type="CDD" id="cd01991">
    <property type="entry name" value="Asn_synthase_B_C"/>
    <property type="match status" value="1"/>
</dbReference>
<dbReference type="NCBIfam" id="TIGR01536">
    <property type="entry name" value="asn_synth_AEB"/>
    <property type="match status" value="1"/>
</dbReference>